<name>A0AAW0Y7J7_CHEQU</name>
<dbReference type="PANTHER" id="PTHR21261">
    <property type="entry name" value="BEAT PROTEIN"/>
    <property type="match status" value="1"/>
</dbReference>
<evidence type="ECO:0000259" key="2">
    <source>
        <dbReference type="PROSITE" id="PS50835"/>
    </source>
</evidence>
<accession>A0AAW0Y7J7</accession>
<feature type="domain" description="Ig-like" evidence="2">
    <location>
        <begin position="153"/>
        <end position="267"/>
    </location>
</feature>
<evidence type="ECO:0000313" key="3">
    <source>
        <dbReference type="EMBL" id="KAK8747668.1"/>
    </source>
</evidence>
<feature type="non-terminal residue" evidence="3">
    <location>
        <position position="285"/>
    </location>
</feature>
<gene>
    <name evidence="3" type="ORF">OTU49_016525</name>
</gene>
<evidence type="ECO:0000256" key="1">
    <source>
        <dbReference type="SAM" id="SignalP"/>
    </source>
</evidence>
<evidence type="ECO:0000313" key="4">
    <source>
        <dbReference type="Proteomes" id="UP001445076"/>
    </source>
</evidence>
<dbReference type="InterPro" id="IPR003599">
    <property type="entry name" value="Ig_sub"/>
</dbReference>
<dbReference type="PROSITE" id="PS50835">
    <property type="entry name" value="IG_LIKE"/>
    <property type="match status" value="2"/>
</dbReference>
<dbReference type="InterPro" id="IPR013783">
    <property type="entry name" value="Ig-like_fold"/>
</dbReference>
<dbReference type="Gene3D" id="2.60.40.10">
    <property type="entry name" value="Immunoglobulins"/>
    <property type="match status" value="2"/>
</dbReference>
<feature type="domain" description="Ig-like" evidence="2">
    <location>
        <begin position="11"/>
        <end position="142"/>
    </location>
</feature>
<dbReference type="InterPro" id="IPR007110">
    <property type="entry name" value="Ig-like_dom"/>
</dbReference>
<dbReference type="SMART" id="SM00409">
    <property type="entry name" value="IG"/>
    <property type="match status" value="1"/>
</dbReference>
<dbReference type="Pfam" id="PF07686">
    <property type="entry name" value="V-set"/>
    <property type="match status" value="1"/>
</dbReference>
<dbReference type="InterPro" id="IPR013106">
    <property type="entry name" value="Ig_V-set"/>
</dbReference>
<proteinExistence type="predicted"/>
<comment type="caution">
    <text evidence="3">The sequence shown here is derived from an EMBL/GenBank/DDBJ whole genome shotgun (WGS) entry which is preliminary data.</text>
</comment>
<dbReference type="AlphaFoldDB" id="A0AAW0Y7J7"/>
<dbReference type="FunFam" id="2.60.40.10:FF:000437">
    <property type="entry name" value="Beat-IIIc, isoform A"/>
    <property type="match status" value="1"/>
</dbReference>
<reference evidence="3 4" key="1">
    <citation type="journal article" date="2024" name="BMC Genomics">
        <title>Genome assembly of redclaw crayfish (Cherax quadricarinatus) provides insights into its immune adaptation and hypoxia tolerance.</title>
        <authorList>
            <person name="Liu Z."/>
            <person name="Zheng J."/>
            <person name="Li H."/>
            <person name="Fang K."/>
            <person name="Wang S."/>
            <person name="He J."/>
            <person name="Zhou D."/>
            <person name="Weng S."/>
            <person name="Chi M."/>
            <person name="Gu Z."/>
            <person name="He J."/>
            <person name="Li F."/>
            <person name="Wang M."/>
        </authorList>
    </citation>
    <scope>NUCLEOTIDE SEQUENCE [LARGE SCALE GENOMIC DNA]</scope>
    <source>
        <strain evidence="3">ZL_2023a</strain>
    </source>
</reference>
<feature type="chain" id="PRO_5044013253" description="Ig-like domain-containing protein" evidence="1">
    <location>
        <begin position="34"/>
        <end position="285"/>
    </location>
</feature>
<feature type="signal peptide" evidence="1">
    <location>
        <begin position="1"/>
        <end position="33"/>
    </location>
</feature>
<dbReference type="InterPro" id="IPR036179">
    <property type="entry name" value="Ig-like_dom_sf"/>
</dbReference>
<dbReference type="Proteomes" id="UP001445076">
    <property type="component" value="Unassembled WGS sequence"/>
</dbReference>
<sequence length="285" mass="31030">MACHHLQPPPPAASAAAAALLLLLLALTDTGWSLRVSGVTVPSVVVSGSAVQLVCHYEHTTDRPDPLYSVKWYKDVNQFYEYIPKRDQPVRVYPLPHIHVDEQGSSGASVRLTGVTRGTSGTFRCEVMGDKPYFETDDHAVNMSVVEIPLWGPEVNGGIQGVTESASVVEGAGAGERARVRPGDLVTARCLVGHSDPPADITWTLNSASPPSHARLQRFLQTDHRGRTIQVSEVEVEVREAWLRRGALTLSCRVRVSSVYYKTANITFIHADHPQPAGFGWFSSG</sequence>
<dbReference type="SUPFAM" id="SSF48726">
    <property type="entry name" value="Immunoglobulin"/>
    <property type="match status" value="1"/>
</dbReference>
<dbReference type="EMBL" id="JARKIK010000014">
    <property type="protein sequence ID" value="KAK8747668.1"/>
    <property type="molecule type" value="Genomic_DNA"/>
</dbReference>
<organism evidence="3 4">
    <name type="scientific">Cherax quadricarinatus</name>
    <name type="common">Australian red claw crayfish</name>
    <dbReference type="NCBI Taxonomy" id="27406"/>
    <lineage>
        <taxon>Eukaryota</taxon>
        <taxon>Metazoa</taxon>
        <taxon>Ecdysozoa</taxon>
        <taxon>Arthropoda</taxon>
        <taxon>Crustacea</taxon>
        <taxon>Multicrustacea</taxon>
        <taxon>Malacostraca</taxon>
        <taxon>Eumalacostraca</taxon>
        <taxon>Eucarida</taxon>
        <taxon>Decapoda</taxon>
        <taxon>Pleocyemata</taxon>
        <taxon>Astacidea</taxon>
        <taxon>Parastacoidea</taxon>
        <taxon>Parastacidae</taxon>
        <taxon>Cherax</taxon>
    </lineage>
</organism>
<dbReference type="PANTHER" id="PTHR21261:SF15">
    <property type="entry name" value="BEATEN PATH IIIA, ISOFORM D-RELATED"/>
    <property type="match status" value="1"/>
</dbReference>
<protein>
    <recommendedName>
        <fullName evidence="2">Ig-like domain-containing protein</fullName>
    </recommendedName>
</protein>
<keyword evidence="1" id="KW-0732">Signal</keyword>
<keyword evidence="4" id="KW-1185">Reference proteome</keyword>